<name>A0ABX7T2G3_9SPHN</name>
<organism evidence="10 11">
    <name type="scientific">Parasphingorhabdus cellanae</name>
    <dbReference type="NCBI Taxonomy" id="2806553"/>
    <lineage>
        <taxon>Bacteria</taxon>
        <taxon>Pseudomonadati</taxon>
        <taxon>Pseudomonadota</taxon>
        <taxon>Alphaproteobacteria</taxon>
        <taxon>Sphingomonadales</taxon>
        <taxon>Sphingomonadaceae</taxon>
        <taxon>Parasphingorhabdus</taxon>
    </lineage>
</organism>
<dbReference type="InterPro" id="IPR050856">
    <property type="entry name" value="Biotin_carboxylase_complex"/>
</dbReference>
<keyword evidence="4 6" id="KW-0067">ATP-binding</keyword>
<evidence type="ECO:0000256" key="6">
    <source>
        <dbReference type="PROSITE-ProRule" id="PRU00409"/>
    </source>
</evidence>
<evidence type="ECO:0000259" key="9">
    <source>
        <dbReference type="PROSITE" id="PS50979"/>
    </source>
</evidence>
<accession>A0ABX7T2G3</accession>
<dbReference type="RefSeq" id="WP_207986553.1">
    <property type="nucleotide sequence ID" value="NZ_CP071794.1"/>
</dbReference>
<dbReference type="PROSITE" id="PS00866">
    <property type="entry name" value="CPSASE_1"/>
    <property type="match status" value="1"/>
</dbReference>
<keyword evidence="2" id="KW-0436">Ligase</keyword>
<dbReference type="PANTHER" id="PTHR18866:SF33">
    <property type="entry name" value="METHYLCROTONOYL-COA CARBOXYLASE SUBUNIT ALPHA, MITOCHONDRIAL-RELATED"/>
    <property type="match status" value="1"/>
</dbReference>
<dbReference type="InterPro" id="IPR011053">
    <property type="entry name" value="Single_hybrid_motif"/>
</dbReference>
<evidence type="ECO:0000259" key="8">
    <source>
        <dbReference type="PROSITE" id="PS50975"/>
    </source>
</evidence>
<evidence type="ECO:0000313" key="10">
    <source>
        <dbReference type="EMBL" id="QTD54719.1"/>
    </source>
</evidence>
<dbReference type="InterPro" id="IPR005481">
    <property type="entry name" value="BC-like_N"/>
</dbReference>
<dbReference type="PROSITE" id="PS00188">
    <property type="entry name" value="BIOTIN"/>
    <property type="match status" value="1"/>
</dbReference>
<dbReference type="Pfam" id="PF02785">
    <property type="entry name" value="Biotin_carb_C"/>
    <property type="match status" value="1"/>
</dbReference>
<feature type="domain" description="ATP-grasp" evidence="8">
    <location>
        <begin position="123"/>
        <end position="320"/>
    </location>
</feature>
<sequence>MSKHISTLLVANRGEIACRVMRTAKAQGIRTVAVYSDADANAPHVHMADDAVRIGPAPVNESYLMIDTIIQAAKDSGADAIHPGYGFLSENAAFSQACADANIIFVGPPEKAIDVMGDKARSKRAMIAAGVPCVPGYQDDDQSDATLVAEAEKIGVPLMVKAAAGGGGRGMRLVHDQAEVPNAIKLARSEAENAFGNGELILEKAIIKPRHVEIQVFADSHGNTIHLGERDCSVQRRHQKVIEEAPCPVMTEELRAEMGVAAVEAARAVDYRGAGTVEFLLDQSGSFYFLEMNTRLQVEHPVTEEITGLDLVALQLKVAQGEPLDIAQDDVTLTGHAMEVRLYAEDPADDFLPSTGHIDLWKPSANARIDSGIATGGEVSPFYDSMVAKIITHGATREDARRQMAKALAETALFGPKTNRDFLIDALGKQDFADGQATTAFIAENYGEEGVDLGAHDYTTFAIAAVLQHKLRQQAAHKLALNVNPEMLDWSSTADLKTVTQYAKLAEATETDGIIHVHVRQPGHYHVDGAGQEAQVELLSITGDTAKLLVDGRTVEAIFHADGRHLHLALPDRSLSVTDMTGLSAMEDMAGGGTVVAPMHGLLLEILVEQGAAVSKGDKLAVLEAMKMQHEILAEIDGTVETVAAAAGNQIAADDLIMEITADEVSEEDDA</sequence>
<dbReference type="PROSITE" id="PS50979">
    <property type="entry name" value="BC"/>
    <property type="match status" value="1"/>
</dbReference>
<feature type="domain" description="Biotin carboxylation" evidence="9">
    <location>
        <begin position="4"/>
        <end position="447"/>
    </location>
</feature>
<dbReference type="Proteomes" id="UP000663923">
    <property type="component" value="Chromosome"/>
</dbReference>
<feature type="domain" description="Lipoyl-binding" evidence="7">
    <location>
        <begin position="584"/>
        <end position="661"/>
    </location>
</feature>
<dbReference type="Pfam" id="PF02786">
    <property type="entry name" value="CPSase_L_D2"/>
    <property type="match status" value="1"/>
</dbReference>
<keyword evidence="5" id="KW-0092">Biotin</keyword>
<protein>
    <submittedName>
        <fullName evidence="10">Acetyl-CoA carboxylase biotin carboxylase subunit</fullName>
    </submittedName>
</protein>
<dbReference type="SUPFAM" id="SSF51230">
    <property type="entry name" value="Single hybrid motif"/>
    <property type="match status" value="1"/>
</dbReference>
<keyword evidence="3 6" id="KW-0547">Nucleotide-binding</keyword>
<dbReference type="InterPro" id="IPR005479">
    <property type="entry name" value="CPAse_ATP-bd"/>
</dbReference>
<dbReference type="InterPro" id="IPR011764">
    <property type="entry name" value="Biotin_carboxylation_dom"/>
</dbReference>
<gene>
    <name evidence="10" type="ORF">J4G78_10645</name>
</gene>
<comment type="cofactor">
    <cofactor evidence="1">
        <name>biotin</name>
        <dbReference type="ChEBI" id="CHEBI:57586"/>
    </cofactor>
</comment>
<dbReference type="SUPFAM" id="SSF52440">
    <property type="entry name" value="PreATP-grasp domain"/>
    <property type="match status" value="1"/>
</dbReference>
<dbReference type="SUPFAM" id="SSF56059">
    <property type="entry name" value="Glutathione synthetase ATP-binding domain-like"/>
    <property type="match status" value="1"/>
</dbReference>
<dbReference type="Gene3D" id="2.40.50.100">
    <property type="match status" value="1"/>
</dbReference>
<dbReference type="PROSITE" id="PS00867">
    <property type="entry name" value="CPSASE_2"/>
    <property type="match status" value="1"/>
</dbReference>
<reference evidence="10 11" key="1">
    <citation type="submission" date="2021-03" db="EMBL/GenBank/DDBJ databases">
        <title>Complete genome of Parasphingorhabdus_sp.JHSY0214.</title>
        <authorList>
            <person name="Yoo J.H."/>
            <person name="Bae J.W."/>
        </authorList>
    </citation>
    <scope>NUCLEOTIDE SEQUENCE [LARGE SCALE GENOMIC DNA]</scope>
    <source>
        <strain evidence="10 11">JHSY0214</strain>
    </source>
</reference>
<evidence type="ECO:0000256" key="2">
    <source>
        <dbReference type="ARBA" id="ARBA00022598"/>
    </source>
</evidence>
<evidence type="ECO:0000256" key="3">
    <source>
        <dbReference type="ARBA" id="ARBA00022741"/>
    </source>
</evidence>
<dbReference type="PANTHER" id="PTHR18866">
    <property type="entry name" value="CARBOXYLASE:PYRUVATE/ACETYL-COA/PROPIONYL-COA CARBOXYLASE"/>
    <property type="match status" value="1"/>
</dbReference>
<evidence type="ECO:0000313" key="11">
    <source>
        <dbReference type="Proteomes" id="UP000663923"/>
    </source>
</evidence>
<dbReference type="Gene3D" id="3.30.470.20">
    <property type="entry name" value="ATP-grasp fold, B domain"/>
    <property type="match status" value="1"/>
</dbReference>
<evidence type="ECO:0000256" key="1">
    <source>
        <dbReference type="ARBA" id="ARBA00001953"/>
    </source>
</evidence>
<proteinExistence type="predicted"/>
<dbReference type="InterPro" id="IPR005482">
    <property type="entry name" value="Biotin_COase_C"/>
</dbReference>
<evidence type="ECO:0000256" key="5">
    <source>
        <dbReference type="ARBA" id="ARBA00023267"/>
    </source>
</evidence>
<dbReference type="Pfam" id="PF00289">
    <property type="entry name" value="Biotin_carb_N"/>
    <property type="match status" value="1"/>
</dbReference>
<dbReference type="NCBIfam" id="NF006367">
    <property type="entry name" value="PRK08591.1"/>
    <property type="match status" value="1"/>
</dbReference>
<dbReference type="PROSITE" id="PS50968">
    <property type="entry name" value="BIOTINYL_LIPOYL"/>
    <property type="match status" value="1"/>
</dbReference>
<dbReference type="InterPro" id="IPR016185">
    <property type="entry name" value="PreATP-grasp_dom_sf"/>
</dbReference>
<keyword evidence="11" id="KW-1185">Reference proteome</keyword>
<dbReference type="SUPFAM" id="SSF51246">
    <property type="entry name" value="Rudiment single hybrid motif"/>
    <property type="match status" value="1"/>
</dbReference>
<evidence type="ECO:0000259" key="7">
    <source>
        <dbReference type="PROSITE" id="PS50968"/>
    </source>
</evidence>
<dbReference type="InterPro" id="IPR011761">
    <property type="entry name" value="ATP-grasp"/>
</dbReference>
<dbReference type="SMART" id="SM00878">
    <property type="entry name" value="Biotin_carb_C"/>
    <property type="match status" value="1"/>
</dbReference>
<dbReference type="CDD" id="cd06850">
    <property type="entry name" value="biotinyl_domain"/>
    <property type="match status" value="1"/>
</dbReference>
<dbReference type="InterPro" id="IPR011054">
    <property type="entry name" value="Rudment_hybrid_motif"/>
</dbReference>
<dbReference type="InterPro" id="IPR000089">
    <property type="entry name" value="Biotin_lipoyl"/>
</dbReference>
<dbReference type="EMBL" id="CP071794">
    <property type="protein sequence ID" value="QTD54719.1"/>
    <property type="molecule type" value="Genomic_DNA"/>
</dbReference>
<dbReference type="PROSITE" id="PS50975">
    <property type="entry name" value="ATP_GRASP"/>
    <property type="match status" value="1"/>
</dbReference>
<evidence type="ECO:0000256" key="4">
    <source>
        <dbReference type="ARBA" id="ARBA00022840"/>
    </source>
</evidence>
<dbReference type="InterPro" id="IPR001882">
    <property type="entry name" value="Biotin_BS"/>
</dbReference>
<dbReference type="Pfam" id="PF00364">
    <property type="entry name" value="Biotin_lipoyl"/>
    <property type="match status" value="1"/>
</dbReference>